<evidence type="ECO:0000313" key="1">
    <source>
        <dbReference type="EMBL" id="JAD53033.1"/>
    </source>
</evidence>
<dbReference type="EMBL" id="GBRH01244862">
    <property type="protein sequence ID" value="JAD53033.1"/>
    <property type="molecule type" value="Transcribed_RNA"/>
</dbReference>
<sequence>MQSSLSAATEPPVFLELFPSIFIKRDSSEELETGNISSLVVPEYPKKFQLLPKPFSFISVTLFGSEDRYLLAKFLKANSAA</sequence>
<reference evidence="1" key="2">
    <citation type="journal article" date="2015" name="Data Brief">
        <title>Shoot transcriptome of the giant reed, Arundo donax.</title>
        <authorList>
            <person name="Barrero R.A."/>
            <person name="Guerrero F.D."/>
            <person name="Moolhuijzen P."/>
            <person name="Goolsby J.A."/>
            <person name="Tidwell J."/>
            <person name="Bellgard S.E."/>
            <person name="Bellgard M.I."/>
        </authorList>
    </citation>
    <scope>NUCLEOTIDE SEQUENCE</scope>
    <source>
        <tissue evidence="1">Shoot tissue taken approximately 20 cm above the soil surface</tissue>
    </source>
</reference>
<proteinExistence type="predicted"/>
<protein>
    <submittedName>
        <fullName evidence="1">Uncharacterized protein</fullName>
    </submittedName>
</protein>
<accession>A0A0A9V145</accession>
<dbReference type="AlphaFoldDB" id="A0A0A9V145"/>
<reference evidence="1" key="1">
    <citation type="submission" date="2014-09" db="EMBL/GenBank/DDBJ databases">
        <authorList>
            <person name="Magalhaes I.L.F."/>
            <person name="Oliveira U."/>
            <person name="Santos F.R."/>
            <person name="Vidigal T.H.D.A."/>
            <person name="Brescovit A.D."/>
            <person name="Santos A.J."/>
        </authorList>
    </citation>
    <scope>NUCLEOTIDE SEQUENCE</scope>
    <source>
        <tissue evidence="1">Shoot tissue taken approximately 20 cm above the soil surface</tissue>
    </source>
</reference>
<organism evidence="1">
    <name type="scientific">Arundo donax</name>
    <name type="common">Giant reed</name>
    <name type="synonym">Donax arundinaceus</name>
    <dbReference type="NCBI Taxonomy" id="35708"/>
    <lineage>
        <taxon>Eukaryota</taxon>
        <taxon>Viridiplantae</taxon>
        <taxon>Streptophyta</taxon>
        <taxon>Embryophyta</taxon>
        <taxon>Tracheophyta</taxon>
        <taxon>Spermatophyta</taxon>
        <taxon>Magnoliopsida</taxon>
        <taxon>Liliopsida</taxon>
        <taxon>Poales</taxon>
        <taxon>Poaceae</taxon>
        <taxon>PACMAD clade</taxon>
        <taxon>Arundinoideae</taxon>
        <taxon>Arundineae</taxon>
        <taxon>Arundo</taxon>
    </lineage>
</organism>
<name>A0A0A9V145_ARUDO</name>